<evidence type="ECO:0000313" key="9">
    <source>
        <dbReference type="EMBL" id="CAB5074336.1"/>
    </source>
</evidence>
<dbReference type="EMBL" id="CAFAAD010000013">
    <property type="protein sequence ID" value="CAB4784303.1"/>
    <property type="molecule type" value="Genomic_DNA"/>
</dbReference>
<dbReference type="EMBL" id="CAEUNJ010000005">
    <property type="protein sequence ID" value="CAB4370416.1"/>
    <property type="molecule type" value="Genomic_DNA"/>
</dbReference>
<protein>
    <submittedName>
        <fullName evidence="2">Unannotated protein</fullName>
    </submittedName>
</protein>
<evidence type="ECO:0000313" key="7">
    <source>
        <dbReference type="EMBL" id="CAB4784303.1"/>
    </source>
</evidence>
<proteinExistence type="predicted"/>
<evidence type="ECO:0000313" key="2">
    <source>
        <dbReference type="EMBL" id="CAB4341600.1"/>
    </source>
</evidence>
<dbReference type="EMBL" id="CAFBNJ010000007">
    <property type="protein sequence ID" value="CAB4941867.1"/>
    <property type="molecule type" value="Genomic_DNA"/>
</dbReference>
<dbReference type="EMBL" id="CAFBRD010000009">
    <property type="protein sequence ID" value="CAB5074336.1"/>
    <property type="molecule type" value="Genomic_DNA"/>
</dbReference>
<dbReference type="EMBL" id="CAEZXY010000024">
    <property type="protein sequence ID" value="CAB4704884.1"/>
    <property type="molecule type" value="Genomic_DNA"/>
</dbReference>
<evidence type="ECO:0000313" key="5">
    <source>
        <dbReference type="EMBL" id="CAB4623937.1"/>
    </source>
</evidence>
<dbReference type="EMBL" id="CAEZTY010000012">
    <property type="protein sequence ID" value="CAB4580017.1"/>
    <property type="molecule type" value="Genomic_DNA"/>
</dbReference>
<name>A0A6J5ZM29_9ZZZZ</name>
<evidence type="ECO:0000259" key="1">
    <source>
        <dbReference type="Pfam" id="PF02036"/>
    </source>
</evidence>
<evidence type="ECO:0000313" key="3">
    <source>
        <dbReference type="EMBL" id="CAB4370416.1"/>
    </source>
</evidence>
<gene>
    <name evidence="4" type="ORF">UFOPK1762_00531</name>
    <name evidence="5" type="ORF">UFOPK1906_01019</name>
    <name evidence="6" type="ORF">UFOPK2624_00759</name>
    <name evidence="7" type="ORF">UFOPK2969_00303</name>
    <name evidence="2" type="ORF">UFOPK3331_01033</name>
    <name evidence="8" type="ORF">UFOPK3785_00246</name>
    <name evidence="3" type="ORF">UFOPK4201_00199</name>
    <name evidence="9" type="ORF">UFOPK4371_00299</name>
</gene>
<sequence length="138" mass="14390">MATAHAFLSPDWMAAARALRDTMAKPSTAAPVAVRMNLIVTDTPFSADVSGHIDTTDGEVVIEDGHLDGPDLTVTVDYATARAIFIDQDAAAAMQAFMGGRIKVEGDMSKMLAMQASAAAPDPNAQALADALRDITAD</sequence>
<dbReference type="InterPro" id="IPR003033">
    <property type="entry name" value="SCP2_sterol-bd_dom"/>
</dbReference>
<dbReference type="SUPFAM" id="SSF55718">
    <property type="entry name" value="SCP-like"/>
    <property type="match status" value="1"/>
</dbReference>
<evidence type="ECO:0000313" key="4">
    <source>
        <dbReference type="EMBL" id="CAB4580017.1"/>
    </source>
</evidence>
<dbReference type="EMBL" id="CAESAL010000031">
    <property type="protein sequence ID" value="CAB4341600.1"/>
    <property type="molecule type" value="Genomic_DNA"/>
</dbReference>
<dbReference type="AlphaFoldDB" id="A0A6J5ZM29"/>
<feature type="domain" description="SCP2" evidence="1">
    <location>
        <begin position="37"/>
        <end position="116"/>
    </location>
</feature>
<dbReference type="Gene3D" id="3.30.1050.10">
    <property type="entry name" value="SCP2 sterol-binding domain"/>
    <property type="match status" value="1"/>
</dbReference>
<dbReference type="InterPro" id="IPR036527">
    <property type="entry name" value="SCP2_sterol-bd_dom_sf"/>
</dbReference>
<organism evidence="2">
    <name type="scientific">freshwater metagenome</name>
    <dbReference type="NCBI Taxonomy" id="449393"/>
    <lineage>
        <taxon>unclassified sequences</taxon>
        <taxon>metagenomes</taxon>
        <taxon>ecological metagenomes</taxon>
    </lineage>
</organism>
<dbReference type="Pfam" id="PF02036">
    <property type="entry name" value="SCP2"/>
    <property type="match status" value="1"/>
</dbReference>
<dbReference type="EMBL" id="CAEZVC010000058">
    <property type="protein sequence ID" value="CAB4623937.1"/>
    <property type="molecule type" value="Genomic_DNA"/>
</dbReference>
<evidence type="ECO:0000313" key="8">
    <source>
        <dbReference type="EMBL" id="CAB4941867.1"/>
    </source>
</evidence>
<evidence type="ECO:0000313" key="6">
    <source>
        <dbReference type="EMBL" id="CAB4704884.1"/>
    </source>
</evidence>
<reference evidence="2" key="1">
    <citation type="submission" date="2020-05" db="EMBL/GenBank/DDBJ databases">
        <authorList>
            <person name="Chiriac C."/>
            <person name="Salcher M."/>
            <person name="Ghai R."/>
            <person name="Kavagutti S V."/>
        </authorList>
    </citation>
    <scope>NUCLEOTIDE SEQUENCE</scope>
</reference>
<accession>A0A6J5ZM29</accession>